<dbReference type="PANTHER" id="PTHR32108">
    <property type="entry name" value="DNA-DIRECTED RNA POLYMERASE SUBUNIT ALPHA"/>
    <property type="match status" value="1"/>
</dbReference>
<dbReference type="Proteomes" id="UP000257109">
    <property type="component" value="Unassembled WGS sequence"/>
</dbReference>
<dbReference type="EMBL" id="QJKJ01015154">
    <property type="protein sequence ID" value="RDX62980.1"/>
    <property type="molecule type" value="Genomic_DNA"/>
</dbReference>
<protein>
    <submittedName>
        <fullName evidence="1">Uncharacterized protein</fullName>
    </submittedName>
</protein>
<accession>A0A371EAB8</accession>
<dbReference type="Gene3D" id="2.40.70.10">
    <property type="entry name" value="Acid Proteases"/>
    <property type="match status" value="1"/>
</dbReference>
<gene>
    <name evidence="1" type="ORF">CR513_58636</name>
</gene>
<name>A0A371EAB8_MUCPR</name>
<evidence type="ECO:0000313" key="1">
    <source>
        <dbReference type="EMBL" id="RDX62980.1"/>
    </source>
</evidence>
<dbReference type="CDD" id="cd00303">
    <property type="entry name" value="retropepsin_like"/>
    <property type="match status" value="1"/>
</dbReference>
<sequence>MIQTKKYQESYPRDTEVRKMLQSLMDKGLIQVERKDDEVVVVHQEGKLPTPFPYKSSKLVPWRYDVEVKTESSSITNIVGIRGITRSGRIYAPESLRRENPVETSANFGNKENSKGKEPEVHVDKNISLDKFGAIINNIMVNNYLAFSNKEISIKGRGHNKALNISVKCLGHLLTRVLINNGSSLNVMLKATLEKLSYGKTNIKSNAIIVRAFDGSKREVMEELQIPVQIGPFVFQISFQIMDIKPVHASGVVPSSLYQKLKFLVDNKLVIIFGEDLSVSFPQSTKHIEVAEEALETAF</sequence>
<proteinExistence type="predicted"/>
<dbReference type="OrthoDB" id="1736143at2759"/>
<reference evidence="1" key="1">
    <citation type="submission" date="2018-05" db="EMBL/GenBank/DDBJ databases">
        <title>Draft genome of Mucuna pruriens seed.</title>
        <authorList>
            <person name="Nnadi N.E."/>
            <person name="Vos R."/>
            <person name="Hasami M.H."/>
            <person name="Devisetty U.K."/>
            <person name="Aguiy J.C."/>
        </authorList>
    </citation>
    <scope>NUCLEOTIDE SEQUENCE [LARGE SCALE GENOMIC DNA]</scope>
    <source>
        <strain evidence="1">JCA_2017</strain>
    </source>
</reference>
<comment type="caution">
    <text evidence="1">The sequence shown here is derived from an EMBL/GenBank/DDBJ whole genome shotgun (WGS) entry which is preliminary data.</text>
</comment>
<dbReference type="AlphaFoldDB" id="A0A371EAB8"/>
<organism evidence="1 2">
    <name type="scientific">Mucuna pruriens</name>
    <name type="common">Velvet bean</name>
    <name type="synonym">Dolichos pruriens</name>
    <dbReference type="NCBI Taxonomy" id="157652"/>
    <lineage>
        <taxon>Eukaryota</taxon>
        <taxon>Viridiplantae</taxon>
        <taxon>Streptophyta</taxon>
        <taxon>Embryophyta</taxon>
        <taxon>Tracheophyta</taxon>
        <taxon>Spermatophyta</taxon>
        <taxon>Magnoliopsida</taxon>
        <taxon>eudicotyledons</taxon>
        <taxon>Gunneridae</taxon>
        <taxon>Pentapetalae</taxon>
        <taxon>rosids</taxon>
        <taxon>fabids</taxon>
        <taxon>Fabales</taxon>
        <taxon>Fabaceae</taxon>
        <taxon>Papilionoideae</taxon>
        <taxon>50 kb inversion clade</taxon>
        <taxon>NPAAA clade</taxon>
        <taxon>indigoferoid/millettioid clade</taxon>
        <taxon>Phaseoleae</taxon>
        <taxon>Mucuna</taxon>
    </lineage>
</organism>
<evidence type="ECO:0000313" key="2">
    <source>
        <dbReference type="Proteomes" id="UP000257109"/>
    </source>
</evidence>
<dbReference type="InterPro" id="IPR021109">
    <property type="entry name" value="Peptidase_aspartic_dom_sf"/>
</dbReference>
<dbReference type="PANTHER" id="PTHR32108:SF9">
    <property type="entry name" value="REVERSE TRANSCRIPTASE RNASE H-LIKE DOMAIN-CONTAINING PROTEIN"/>
    <property type="match status" value="1"/>
</dbReference>
<feature type="non-terminal residue" evidence="1">
    <location>
        <position position="1"/>
    </location>
</feature>
<keyword evidence="2" id="KW-1185">Reference proteome</keyword>